<dbReference type="SUPFAM" id="SSF53850">
    <property type="entry name" value="Periplasmic binding protein-like II"/>
    <property type="match status" value="1"/>
</dbReference>
<dbReference type="Pfam" id="PF01547">
    <property type="entry name" value="SBP_bac_1"/>
    <property type="match status" value="1"/>
</dbReference>
<evidence type="ECO:0000313" key="6">
    <source>
        <dbReference type="Proteomes" id="UP001501295"/>
    </source>
</evidence>
<proteinExistence type="inferred from homology"/>
<protein>
    <submittedName>
        <fullName evidence="5">Extracellular solute-binding protein</fullName>
    </submittedName>
</protein>
<reference evidence="6" key="1">
    <citation type="journal article" date="2019" name="Int. J. Syst. Evol. Microbiol.">
        <title>The Global Catalogue of Microorganisms (GCM) 10K type strain sequencing project: providing services to taxonomists for standard genome sequencing and annotation.</title>
        <authorList>
            <consortium name="The Broad Institute Genomics Platform"/>
            <consortium name="The Broad Institute Genome Sequencing Center for Infectious Disease"/>
            <person name="Wu L."/>
            <person name="Ma J."/>
        </authorList>
    </citation>
    <scope>NUCLEOTIDE SEQUENCE [LARGE SCALE GENOMIC DNA]</scope>
    <source>
        <strain evidence="6">JCM 18956</strain>
    </source>
</reference>
<feature type="signal peptide" evidence="4">
    <location>
        <begin position="1"/>
        <end position="26"/>
    </location>
</feature>
<keyword evidence="2" id="KW-0813">Transport</keyword>
<comment type="similarity">
    <text evidence="1">Belongs to the bacterial solute-binding protein 1 family.</text>
</comment>
<sequence>MLQSTTITRRGLLAGALGAAAVASLAACTSTPGPVPAGGTAGSKAQAKKVTGTLTFAFWGGSDGETQGFAEVKKRFEAANPGTTIVLKTLPYAGFFSSIDRGIVSETAPDLFRVDYTSIGKYISHGVLLDVTPYFSTAETEAFLPAFWNAVKYEGRAWGVPHQTDTTAVVYNKAAFASAGIGAVPDRLEDAWSWDEFSDVASKLRQSLPASKYPFAYDWTAAGAYRWSSFVYQAGGSLLTSDLKKPAVPSAASRKALDFTKTFFEKKWVPANNTIKTTVYSDNFFLNQTVPMTFIGDFLVPEIADKTNGYQGGEWATTFMPQDETAASDLGGNAIVAWKGTRNPDLAAAFLKFLVSEDAMKRFCELATELPTLQSLADSTLDYPIRPDSLAVFTRQATTITDTVVKETTVPGFASISTTLQDQLELGLRGTDTDATLRAIASGIRGAVAA</sequence>
<dbReference type="InterPro" id="IPR006311">
    <property type="entry name" value="TAT_signal"/>
</dbReference>
<dbReference type="PANTHER" id="PTHR30061">
    <property type="entry name" value="MALTOSE-BINDING PERIPLASMIC PROTEIN"/>
    <property type="match status" value="1"/>
</dbReference>
<feature type="chain" id="PRO_5045943052" evidence="4">
    <location>
        <begin position="27"/>
        <end position="450"/>
    </location>
</feature>
<evidence type="ECO:0000256" key="1">
    <source>
        <dbReference type="ARBA" id="ARBA00008520"/>
    </source>
</evidence>
<keyword evidence="6" id="KW-1185">Reference proteome</keyword>
<organism evidence="5 6">
    <name type="scientific">Frondihabitans cladoniiphilus</name>
    <dbReference type="NCBI Taxonomy" id="715785"/>
    <lineage>
        <taxon>Bacteria</taxon>
        <taxon>Bacillati</taxon>
        <taxon>Actinomycetota</taxon>
        <taxon>Actinomycetes</taxon>
        <taxon>Micrococcales</taxon>
        <taxon>Microbacteriaceae</taxon>
        <taxon>Frondihabitans</taxon>
    </lineage>
</organism>
<evidence type="ECO:0000313" key="5">
    <source>
        <dbReference type="EMBL" id="GAA4677589.1"/>
    </source>
</evidence>
<dbReference type="PANTHER" id="PTHR30061:SF50">
    <property type="entry name" value="MALTOSE_MALTODEXTRIN-BINDING PERIPLASMIC PROTEIN"/>
    <property type="match status" value="1"/>
</dbReference>
<keyword evidence="3 4" id="KW-0732">Signal</keyword>
<dbReference type="EMBL" id="BAABLM010000004">
    <property type="protein sequence ID" value="GAA4677589.1"/>
    <property type="molecule type" value="Genomic_DNA"/>
</dbReference>
<dbReference type="Proteomes" id="UP001501295">
    <property type="component" value="Unassembled WGS sequence"/>
</dbReference>
<evidence type="ECO:0000256" key="4">
    <source>
        <dbReference type="SAM" id="SignalP"/>
    </source>
</evidence>
<dbReference type="InterPro" id="IPR006059">
    <property type="entry name" value="SBP"/>
</dbReference>
<comment type="caution">
    <text evidence="5">The sequence shown here is derived from an EMBL/GenBank/DDBJ whole genome shotgun (WGS) entry which is preliminary data.</text>
</comment>
<name>A0ABP8W2M5_9MICO</name>
<gene>
    <name evidence="5" type="ORF">GCM10025780_22960</name>
</gene>
<dbReference type="RefSeq" id="WP_345376018.1">
    <property type="nucleotide sequence ID" value="NZ_BAABLM010000004.1"/>
</dbReference>
<evidence type="ECO:0000256" key="2">
    <source>
        <dbReference type="ARBA" id="ARBA00022448"/>
    </source>
</evidence>
<accession>A0ABP8W2M5</accession>
<evidence type="ECO:0000256" key="3">
    <source>
        <dbReference type="ARBA" id="ARBA00022729"/>
    </source>
</evidence>
<dbReference type="Gene3D" id="3.40.190.10">
    <property type="entry name" value="Periplasmic binding protein-like II"/>
    <property type="match status" value="2"/>
</dbReference>
<dbReference type="PROSITE" id="PS51318">
    <property type="entry name" value="TAT"/>
    <property type="match status" value="1"/>
</dbReference>
<dbReference type="CDD" id="cd13585">
    <property type="entry name" value="PBP2_TMBP_like"/>
    <property type="match status" value="1"/>
</dbReference>